<dbReference type="OrthoDB" id="10044505at2759"/>
<dbReference type="Pfam" id="PF03712">
    <property type="entry name" value="Cu2_monoox_C"/>
    <property type="match status" value="1"/>
</dbReference>
<dbReference type="Gene3D" id="2.60.120.310">
    <property type="entry name" value="Copper type II, ascorbate-dependent monooxygenase, N-terminal domain"/>
    <property type="match status" value="1"/>
</dbReference>
<evidence type="ECO:0000313" key="16">
    <source>
        <dbReference type="EnsemblMetazoa" id="tetur26g01050.1"/>
    </source>
</evidence>
<dbReference type="STRING" id="32264.T1KXR0"/>
<accession>T1KXR0</accession>
<evidence type="ECO:0000256" key="12">
    <source>
        <dbReference type="ARBA" id="ARBA00023180"/>
    </source>
</evidence>
<dbReference type="GO" id="GO:0005507">
    <property type="term" value="F:copper ion binding"/>
    <property type="evidence" value="ECO:0007669"/>
    <property type="project" value="InterPro"/>
</dbReference>
<dbReference type="InterPro" id="IPR014784">
    <property type="entry name" value="Cu2_ascorb_mOase-like_C"/>
</dbReference>
<dbReference type="OMA" id="PELYLCT"/>
<evidence type="ECO:0000256" key="2">
    <source>
        <dbReference type="ARBA" id="ARBA00004613"/>
    </source>
</evidence>
<evidence type="ECO:0000256" key="10">
    <source>
        <dbReference type="ARBA" id="ARBA00023033"/>
    </source>
</evidence>
<evidence type="ECO:0000256" key="7">
    <source>
        <dbReference type="ARBA" id="ARBA00022729"/>
    </source>
</evidence>
<dbReference type="InterPro" id="IPR008977">
    <property type="entry name" value="PHM/PNGase_F_dom_sf"/>
</dbReference>
<keyword evidence="9" id="KW-0186">Copper</keyword>
<proteinExistence type="inferred from homology"/>
<evidence type="ECO:0000256" key="4">
    <source>
        <dbReference type="ARBA" id="ARBA00012689"/>
    </source>
</evidence>
<dbReference type="PANTHER" id="PTHR10680">
    <property type="entry name" value="PEPTIDYL-GLYCINE ALPHA-AMIDATING MONOOXYGENASE"/>
    <property type="match status" value="1"/>
</dbReference>
<keyword evidence="11" id="KW-1015">Disulfide bond</keyword>
<evidence type="ECO:0000259" key="14">
    <source>
        <dbReference type="Pfam" id="PF01082"/>
    </source>
</evidence>
<dbReference type="InterPro" id="IPR036939">
    <property type="entry name" value="Cu2_ascorb_mOase_N_sf"/>
</dbReference>
<keyword evidence="6" id="KW-0479">Metal-binding</keyword>
<dbReference type="EMBL" id="CAEY01000696">
    <property type="status" value="NOT_ANNOTATED_CDS"/>
    <property type="molecule type" value="Genomic_DNA"/>
</dbReference>
<dbReference type="HOGENOM" id="CLU_051564_0_0_1"/>
<reference evidence="16" key="2">
    <citation type="submission" date="2015-06" db="UniProtKB">
        <authorList>
            <consortium name="EnsemblMetazoa"/>
        </authorList>
    </citation>
    <scope>IDENTIFICATION</scope>
</reference>
<keyword evidence="12" id="KW-0325">Glycoprotein</keyword>
<dbReference type="EnsemblMetazoa" id="tetur26g01050.1">
    <property type="protein sequence ID" value="tetur26g01050.1"/>
    <property type="gene ID" value="tetur26g01050"/>
</dbReference>
<evidence type="ECO:0000256" key="13">
    <source>
        <dbReference type="ARBA" id="ARBA00048431"/>
    </source>
</evidence>
<dbReference type="FunFam" id="2.60.120.310:FF:000005">
    <property type="entry name" value="Peptidylglycine alpha-hydroxylating monooxygenase"/>
    <property type="match status" value="1"/>
</dbReference>
<dbReference type="GO" id="GO:0005576">
    <property type="term" value="C:extracellular region"/>
    <property type="evidence" value="ECO:0007669"/>
    <property type="project" value="UniProtKB-SubCell"/>
</dbReference>
<dbReference type="Pfam" id="PF01082">
    <property type="entry name" value="Cu2_monooxygen"/>
    <property type="match status" value="1"/>
</dbReference>
<keyword evidence="5" id="KW-0964">Secreted</keyword>
<dbReference type="KEGG" id="tut:107368260"/>
<feature type="domain" description="Copper type II ascorbate-dependent monooxygenase C-terminal" evidence="15">
    <location>
        <begin position="196"/>
        <end position="341"/>
    </location>
</feature>
<dbReference type="EC" id="1.14.17.3" evidence="4"/>
<feature type="domain" description="Copper type II ascorbate-dependent monooxygenase N-terminal" evidence="14">
    <location>
        <begin position="40"/>
        <end position="171"/>
    </location>
</feature>
<keyword evidence="8" id="KW-0560">Oxidoreductase</keyword>
<comment type="catalytic activity">
    <reaction evidence="13">
        <text>a [peptide]-C-terminal glycine + 2 L-ascorbate + O2 = a [peptide]-C-terminal (2S)-2-hydroxyglycine + 2 monodehydro-L-ascorbate radical + H2O</text>
        <dbReference type="Rhea" id="RHEA:21452"/>
        <dbReference type="Rhea" id="RHEA-COMP:13486"/>
        <dbReference type="Rhea" id="RHEA-COMP:15321"/>
        <dbReference type="ChEBI" id="CHEBI:15377"/>
        <dbReference type="ChEBI" id="CHEBI:15379"/>
        <dbReference type="ChEBI" id="CHEBI:38290"/>
        <dbReference type="ChEBI" id="CHEBI:59513"/>
        <dbReference type="ChEBI" id="CHEBI:137000"/>
        <dbReference type="ChEBI" id="CHEBI:142768"/>
        <dbReference type="EC" id="1.14.17.3"/>
    </reaction>
</comment>
<evidence type="ECO:0000256" key="3">
    <source>
        <dbReference type="ARBA" id="ARBA00010676"/>
    </source>
</evidence>
<dbReference type="Proteomes" id="UP000015104">
    <property type="component" value="Unassembled WGS sequence"/>
</dbReference>
<keyword evidence="7" id="KW-0732">Signal</keyword>
<gene>
    <name evidence="16" type="primary">107368260</name>
</gene>
<dbReference type="Gene3D" id="2.60.120.230">
    <property type="match status" value="1"/>
</dbReference>
<keyword evidence="17" id="KW-1185">Reference proteome</keyword>
<keyword evidence="10" id="KW-0503">Monooxygenase</keyword>
<dbReference type="InterPro" id="IPR024548">
    <property type="entry name" value="Cu2_monoox_C"/>
</dbReference>
<sequence length="360" mass="40643">MGIGKDSVNLSSIKMWLLIICYIFLITDTSLGYEVKYYPMLMPNVQPTEKDTYLCTAFKAPQRETEYIIEFLPNATMATAHHILIYGCKVPGYYERDTPRAVWECGEMSSSRNSNSAYRRAPVCSGTSSIIYAWAMDAPKLVLPESVGFKVGKGTDVNFLVLQVHYAHVERFRKGATDQSGITLSMVPEYTNVVTKRAGVLLLGTSGFIPASSFEHMETTCMISQPIELHPFAFRTHTHKLGKVVSGWFVRDGNWQLIGKKNPQKPQMFYPVSDKSIVIKQGDIVAARCTMDNYLPYTISIGSTGDDEMCNFYLMYWVDGDNELDRKYCFSAGPPLYYWSNDPLLEGKITKEVDRMASEL</sequence>
<evidence type="ECO:0000259" key="15">
    <source>
        <dbReference type="Pfam" id="PF03712"/>
    </source>
</evidence>
<evidence type="ECO:0000256" key="1">
    <source>
        <dbReference type="ARBA" id="ARBA00001973"/>
    </source>
</evidence>
<comment type="subcellular location">
    <subcellularLocation>
        <location evidence="2">Secreted</location>
    </subcellularLocation>
</comment>
<comment type="similarity">
    <text evidence="3">Belongs to the copper type II ascorbate-dependent monooxygenase family.</text>
</comment>
<dbReference type="InterPro" id="IPR000323">
    <property type="entry name" value="Cu2_ascorb_mOase_N"/>
</dbReference>
<dbReference type="AlphaFoldDB" id="T1KXR0"/>
<comment type="cofactor">
    <cofactor evidence="1">
        <name>Cu(2+)</name>
        <dbReference type="ChEBI" id="CHEBI:29036"/>
    </cofactor>
</comment>
<dbReference type="eggNOG" id="KOG3567">
    <property type="taxonomic scope" value="Eukaryota"/>
</dbReference>
<evidence type="ECO:0000256" key="5">
    <source>
        <dbReference type="ARBA" id="ARBA00022525"/>
    </source>
</evidence>
<dbReference type="SUPFAM" id="SSF49742">
    <property type="entry name" value="PHM/PNGase F"/>
    <property type="match status" value="2"/>
</dbReference>
<organism evidence="16 17">
    <name type="scientific">Tetranychus urticae</name>
    <name type="common">Two-spotted spider mite</name>
    <dbReference type="NCBI Taxonomy" id="32264"/>
    <lineage>
        <taxon>Eukaryota</taxon>
        <taxon>Metazoa</taxon>
        <taxon>Ecdysozoa</taxon>
        <taxon>Arthropoda</taxon>
        <taxon>Chelicerata</taxon>
        <taxon>Arachnida</taxon>
        <taxon>Acari</taxon>
        <taxon>Acariformes</taxon>
        <taxon>Trombidiformes</taxon>
        <taxon>Prostigmata</taxon>
        <taxon>Eleutherengona</taxon>
        <taxon>Raphignathae</taxon>
        <taxon>Tetranychoidea</taxon>
        <taxon>Tetranychidae</taxon>
        <taxon>Tetranychus</taxon>
    </lineage>
</organism>
<protein>
    <recommendedName>
        <fullName evidence="4">peptidylglycine monooxygenase</fullName>
        <ecNumber evidence="4">1.14.17.3</ecNumber>
    </recommendedName>
</protein>
<evidence type="ECO:0000256" key="11">
    <source>
        <dbReference type="ARBA" id="ARBA00023157"/>
    </source>
</evidence>
<evidence type="ECO:0000256" key="6">
    <source>
        <dbReference type="ARBA" id="ARBA00022723"/>
    </source>
</evidence>
<evidence type="ECO:0000256" key="9">
    <source>
        <dbReference type="ARBA" id="ARBA00023008"/>
    </source>
</evidence>
<evidence type="ECO:0000256" key="8">
    <source>
        <dbReference type="ARBA" id="ARBA00023002"/>
    </source>
</evidence>
<dbReference type="GO" id="GO:0004504">
    <property type="term" value="F:peptidylglycine monooxygenase activity"/>
    <property type="evidence" value="ECO:0007669"/>
    <property type="project" value="UniProtKB-EC"/>
</dbReference>
<reference evidence="17" key="1">
    <citation type="submission" date="2011-08" db="EMBL/GenBank/DDBJ databases">
        <authorList>
            <person name="Rombauts S."/>
        </authorList>
    </citation>
    <scope>NUCLEOTIDE SEQUENCE</scope>
    <source>
        <strain evidence="17">London</strain>
    </source>
</reference>
<evidence type="ECO:0000313" key="17">
    <source>
        <dbReference type="Proteomes" id="UP000015104"/>
    </source>
</evidence>
<dbReference type="InterPro" id="IPR014783">
    <property type="entry name" value="Cu2_ascorb_mOase_CS-2"/>
</dbReference>
<name>T1KXR0_TETUR</name>
<dbReference type="PROSITE" id="PS00085">
    <property type="entry name" value="CU2_MONOOXYGENASE_2"/>
    <property type="match status" value="1"/>
</dbReference>
<dbReference type="PANTHER" id="PTHR10680:SF14">
    <property type="entry name" value="PEPTIDYL-GLYCINE ALPHA-AMIDATING MONOOXYGENASE"/>
    <property type="match status" value="1"/>
</dbReference>